<feature type="compositionally biased region" description="Polar residues" evidence="1">
    <location>
        <begin position="419"/>
        <end position="453"/>
    </location>
</feature>
<feature type="region of interest" description="Disordered" evidence="1">
    <location>
        <begin position="267"/>
        <end position="292"/>
    </location>
</feature>
<evidence type="ECO:0000256" key="2">
    <source>
        <dbReference type="SAM" id="Phobius"/>
    </source>
</evidence>
<feature type="compositionally biased region" description="Polar residues" evidence="1">
    <location>
        <begin position="283"/>
        <end position="292"/>
    </location>
</feature>
<gene>
    <name evidence="3" type="ORF">AFUS01_LOCUS20406</name>
</gene>
<feature type="transmembrane region" description="Helical" evidence="2">
    <location>
        <begin position="533"/>
        <end position="551"/>
    </location>
</feature>
<dbReference type="EMBL" id="CAJVCH010220208">
    <property type="protein sequence ID" value="CAG7731846.1"/>
    <property type="molecule type" value="Genomic_DNA"/>
</dbReference>
<dbReference type="Proteomes" id="UP000708208">
    <property type="component" value="Unassembled WGS sequence"/>
</dbReference>
<evidence type="ECO:0000256" key="1">
    <source>
        <dbReference type="SAM" id="MobiDB-lite"/>
    </source>
</evidence>
<protein>
    <submittedName>
        <fullName evidence="3">Uncharacterized protein</fullName>
    </submittedName>
</protein>
<feature type="compositionally biased region" description="Basic and acidic residues" evidence="1">
    <location>
        <begin position="267"/>
        <end position="282"/>
    </location>
</feature>
<keyword evidence="2" id="KW-0812">Transmembrane</keyword>
<keyword evidence="2" id="KW-1133">Transmembrane helix</keyword>
<name>A0A8J2KUF6_9HEXA</name>
<evidence type="ECO:0000313" key="4">
    <source>
        <dbReference type="Proteomes" id="UP000708208"/>
    </source>
</evidence>
<proteinExistence type="predicted"/>
<keyword evidence="2" id="KW-0472">Membrane</keyword>
<reference evidence="3" key="1">
    <citation type="submission" date="2021-06" db="EMBL/GenBank/DDBJ databases">
        <authorList>
            <person name="Hodson N. C."/>
            <person name="Mongue J. A."/>
            <person name="Jaron S. K."/>
        </authorList>
    </citation>
    <scope>NUCLEOTIDE SEQUENCE</scope>
</reference>
<feature type="region of interest" description="Disordered" evidence="1">
    <location>
        <begin position="409"/>
        <end position="453"/>
    </location>
</feature>
<sequence>MSESHTTKKLQPLINDNIPIKVGSLNMWVVNYAAPGMAIAGLGMTYYALMKKELNLERQNQDYTTYVLDIMKRGQEKNDIPDLKSSRSVVTMRRCLREPRRAVLRSKSVVGKRIPLKATVSLASSEKMLHKLSRNRKCNKTSSSYTYLKVKFDEIRGQTNIAMLSASNPQISVGGEKIPNLENVISRASLGGTSPVSLVTSRLTPHPIYVSSPILTPGTDMENTSPVTPTEGFRELQNLNLIAESTPGLGPMQNNDSQNHLIMSGITEREESSGSFSDKNDNDSSLQTSGSNSNIDLGEDLLSIDKSRSGSAITVIHASSSMIISQRRWKARLESETSIQTVFISETNDMKNVRRRSRSVCQLNRSYDDLISQRCGGDMNKSDLFQESLKDYNSFLHPTFSNPELKNYAKASKAKSNPEDSTQFLMPPTANETDSVMSNSTDSLRITSSSDTTPLTRNMSKSCNYLKLHELAVEEILKENEEFVNPVRTQSLPDVLEKDERYGLNCLEVPGSSNLSLKLTFLQIPLRKLKDQTSINLILSALFVLLLWSFFDYLADQNPRKVKFSWHW</sequence>
<organism evidence="3 4">
    <name type="scientific">Allacma fusca</name>
    <dbReference type="NCBI Taxonomy" id="39272"/>
    <lineage>
        <taxon>Eukaryota</taxon>
        <taxon>Metazoa</taxon>
        <taxon>Ecdysozoa</taxon>
        <taxon>Arthropoda</taxon>
        <taxon>Hexapoda</taxon>
        <taxon>Collembola</taxon>
        <taxon>Symphypleona</taxon>
        <taxon>Sminthuridae</taxon>
        <taxon>Allacma</taxon>
    </lineage>
</organism>
<comment type="caution">
    <text evidence="3">The sequence shown here is derived from an EMBL/GenBank/DDBJ whole genome shotgun (WGS) entry which is preliminary data.</text>
</comment>
<accession>A0A8J2KUF6</accession>
<feature type="transmembrane region" description="Helical" evidence="2">
    <location>
        <begin position="29"/>
        <end position="49"/>
    </location>
</feature>
<keyword evidence="4" id="KW-1185">Reference proteome</keyword>
<evidence type="ECO:0000313" key="3">
    <source>
        <dbReference type="EMBL" id="CAG7731846.1"/>
    </source>
</evidence>
<dbReference type="AlphaFoldDB" id="A0A8J2KUF6"/>